<dbReference type="GO" id="GO:0005085">
    <property type="term" value="F:guanyl-nucleotide exchange factor activity"/>
    <property type="evidence" value="ECO:0007669"/>
    <property type="project" value="InterPro"/>
</dbReference>
<name>A0A1E3HQ40_9TREE</name>
<accession>A0A1E3HQ40</accession>
<keyword evidence="4" id="KW-1185">Reference proteome</keyword>
<dbReference type="Pfam" id="PF00621">
    <property type="entry name" value="RhoGEF"/>
    <property type="match status" value="1"/>
</dbReference>
<dbReference type="InterPro" id="IPR035899">
    <property type="entry name" value="DBL_dom_sf"/>
</dbReference>
<gene>
    <name evidence="3" type="ORF">L202_04116</name>
</gene>
<dbReference type="RefSeq" id="XP_018993529.1">
    <property type="nucleotide sequence ID" value="XM_019138093.1"/>
</dbReference>
<dbReference type="GO" id="GO:0005737">
    <property type="term" value="C:cytoplasm"/>
    <property type="evidence" value="ECO:0007669"/>
    <property type="project" value="TreeGrafter"/>
</dbReference>
<dbReference type="STRING" id="1295533.A0A1E3HQ40"/>
<feature type="region of interest" description="Disordered" evidence="1">
    <location>
        <begin position="1"/>
        <end position="28"/>
    </location>
</feature>
<dbReference type="PANTHER" id="PTHR12673:SF270">
    <property type="entry name" value="FYVE-TYPE DOMAIN-CONTAINING PROTEIN"/>
    <property type="match status" value="1"/>
</dbReference>
<dbReference type="AlphaFoldDB" id="A0A1E3HQ40"/>
<feature type="compositionally biased region" description="Basic and acidic residues" evidence="1">
    <location>
        <begin position="67"/>
        <end position="76"/>
    </location>
</feature>
<dbReference type="Proteomes" id="UP000094065">
    <property type="component" value="Unassembled WGS sequence"/>
</dbReference>
<reference evidence="3 4" key="1">
    <citation type="submission" date="2016-06" db="EMBL/GenBank/DDBJ databases">
        <title>Evolution of pathogenesis and genome organization in the Tremellales.</title>
        <authorList>
            <person name="Cuomo C."/>
            <person name="Litvintseva A."/>
            <person name="Heitman J."/>
            <person name="Chen Y."/>
            <person name="Sun S."/>
            <person name="Springer D."/>
            <person name="Dromer F."/>
            <person name="Young S."/>
            <person name="Zeng Q."/>
            <person name="Chapman S."/>
            <person name="Gujja S."/>
            <person name="Saif S."/>
            <person name="Birren B."/>
        </authorList>
    </citation>
    <scope>NUCLEOTIDE SEQUENCE [LARGE SCALE GENOMIC DNA]</scope>
    <source>
        <strain evidence="3 4">CBS 6039</strain>
    </source>
</reference>
<evidence type="ECO:0000256" key="1">
    <source>
        <dbReference type="SAM" id="MobiDB-lite"/>
    </source>
</evidence>
<dbReference type="PANTHER" id="PTHR12673">
    <property type="entry name" value="FACIOGENITAL DYSPLASIA PROTEIN"/>
    <property type="match status" value="1"/>
</dbReference>
<evidence type="ECO:0000313" key="4">
    <source>
        <dbReference type="Proteomes" id="UP000094065"/>
    </source>
</evidence>
<feature type="domain" description="DH" evidence="2">
    <location>
        <begin position="78"/>
        <end position="293"/>
    </location>
</feature>
<dbReference type="OrthoDB" id="2570713at2759"/>
<dbReference type="PROSITE" id="PS50010">
    <property type="entry name" value="DH_2"/>
    <property type="match status" value="1"/>
</dbReference>
<evidence type="ECO:0000259" key="2">
    <source>
        <dbReference type="PROSITE" id="PS50010"/>
    </source>
</evidence>
<dbReference type="EMBL" id="AWGJ01000006">
    <property type="protein sequence ID" value="ODN78483.1"/>
    <property type="molecule type" value="Genomic_DNA"/>
</dbReference>
<dbReference type="InterPro" id="IPR051092">
    <property type="entry name" value="FYVE_RhoGEF_PH"/>
</dbReference>
<dbReference type="SMART" id="SM00325">
    <property type="entry name" value="RhoGEF"/>
    <property type="match status" value="1"/>
</dbReference>
<dbReference type="SUPFAM" id="SSF48065">
    <property type="entry name" value="DBL homology domain (DH-domain)"/>
    <property type="match status" value="1"/>
</dbReference>
<dbReference type="InterPro" id="IPR000219">
    <property type="entry name" value="DH_dom"/>
</dbReference>
<protein>
    <recommendedName>
        <fullName evidence="2">DH domain-containing protein</fullName>
    </recommendedName>
</protein>
<dbReference type="GeneID" id="30155425"/>
<comment type="caution">
    <text evidence="3">The sequence shown here is derived from an EMBL/GenBank/DDBJ whole genome shotgun (WGS) entry which is preliminary data.</text>
</comment>
<organism evidence="3 4">
    <name type="scientific">Cryptococcus amylolentus CBS 6039</name>
    <dbReference type="NCBI Taxonomy" id="1295533"/>
    <lineage>
        <taxon>Eukaryota</taxon>
        <taxon>Fungi</taxon>
        <taxon>Dikarya</taxon>
        <taxon>Basidiomycota</taxon>
        <taxon>Agaricomycotina</taxon>
        <taxon>Tremellomycetes</taxon>
        <taxon>Tremellales</taxon>
        <taxon>Cryptococcaceae</taxon>
        <taxon>Cryptococcus</taxon>
    </lineage>
</organism>
<sequence length="485" mass="55582">MASEASLAPGPCHPLAHMLRRPPPTPSRMVHRLRTTSVADATWQSYRPTPLTLVPPKHTTPSGNKAPDQRFFDDSPEDRKNVLNDVLQTEQAYVNQLLQLKRIYISPTSRPIPLPGKTGDYFEIPRDQWDVVFGGIQEIVNYHAVDILPTLKGIVRQMTAMGHDLDGKWSLRAAYEVAELFNSRAAQMGKFYKAYGKRLCQSLLMAEMWESPQGEPTDRERRVEEFLMKCRAHKEHHLRGLGQYLEVPLQRLAHYELFLRHLCRHTPPKEIEHDPLDITYHFASILSTRVEQSKRIAQIRSHLYPSANNGTTPPLDWQILTSDAPDLVMEGPFIIARYLTRETLTFTVDNIVIDNEELVYPNNRSETLDTVYYQFGHDHLQGKRLLGVLLADRLVLLADTEDKEEKDEGLGDFKTFAVLRMTEVKDNMKLCGYNKTCLRVCAGTSAYYLETGDRGYAHKWLNEIETLRGERQAETKAKSKKDGDR</sequence>
<evidence type="ECO:0000313" key="3">
    <source>
        <dbReference type="EMBL" id="ODN78483.1"/>
    </source>
</evidence>
<feature type="region of interest" description="Disordered" evidence="1">
    <location>
        <begin position="48"/>
        <end position="76"/>
    </location>
</feature>
<dbReference type="Gene3D" id="1.20.900.10">
    <property type="entry name" value="Dbl homology (DH) domain"/>
    <property type="match status" value="1"/>
</dbReference>
<proteinExistence type="predicted"/>